<dbReference type="InterPro" id="IPR053952">
    <property type="entry name" value="K_trans_C"/>
</dbReference>
<feature type="transmembrane region" description="Helical" evidence="10">
    <location>
        <begin position="453"/>
        <end position="474"/>
    </location>
</feature>
<evidence type="ECO:0000256" key="3">
    <source>
        <dbReference type="ARBA" id="ARBA00022448"/>
    </source>
</evidence>
<evidence type="ECO:0000256" key="9">
    <source>
        <dbReference type="ARBA" id="ARBA00023136"/>
    </source>
</evidence>
<evidence type="ECO:0000259" key="13">
    <source>
        <dbReference type="Pfam" id="PF22776"/>
    </source>
</evidence>
<feature type="transmembrane region" description="Helical" evidence="10">
    <location>
        <begin position="157"/>
        <end position="178"/>
    </location>
</feature>
<name>A0AAN8WA33_9MAGN</name>
<keyword evidence="8 10" id="KW-0406">Ion transport</keyword>
<dbReference type="GO" id="GO:0015079">
    <property type="term" value="F:potassium ion transmembrane transporter activity"/>
    <property type="evidence" value="ECO:0007669"/>
    <property type="project" value="UniProtKB-UniRule"/>
</dbReference>
<dbReference type="PANTHER" id="PTHR30540:SF108">
    <property type="entry name" value="POTASSIUM TRANSPORTER 3"/>
    <property type="match status" value="1"/>
</dbReference>
<feature type="transmembrane region" description="Helical" evidence="10">
    <location>
        <begin position="302"/>
        <end position="322"/>
    </location>
</feature>
<feature type="transmembrane region" description="Helical" evidence="10">
    <location>
        <begin position="69"/>
        <end position="91"/>
    </location>
</feature>
<feature type="transmembrane region" description="Helical" evidence="10">
    <location>
        <begin position="199"/>
        <end position="217"/>
    </location>
</feature>
<feature type="chain" id="PRO_5042898673" description="Potassium transporter" evidence="11">
    <location>
        <begin position="19"/>
        <end position="789"/>
    </location>
</feature>
<evidence type="ECO:0000256" key="4">
    <source>
        <dbReference type="ARBA" id="ARBA00022538"/>
    </source>
</evidence>
<gene>
    <name evidence="14" type="ORF">RJ641_001333</name>
</gene>
<accession>A0AAN8WA33</accession>
<comment type="similarity">
    <text evidence="2 10">Belongs to the HAK/KUP transporter (TC 2.A.72.3) family.</text>
</comment>
<keyword evidence="11" id="KW-0732">Signal</keyword>
<keyword evidence="3" id="KW-0813">Transport</keyword>
<evidence type="ECO:0000313" key="15">
    <source>
        <dbReference type="Proteomes" id="UP001370490"/>
    </source>
</evidence>
<evidence type="ECO:0000256" key="11">
    <source>
        <dbReference type="SAM" id="SignalP"/>
    </source>
</evidence>
<feature type="domain" description="K+ potassium transporter C-terminal" evidence="13">
    <location>
        <begin position="531"/>
        <end position="789"/>
    </location>
</feature>
<comment type="caution">
    <text evidence="14">The sequence shown here is derived from an EMBL/GenBank/DDBJ whole genome shotgun (WGS) entry which is preliminary data.</text>
</comment>
<feature type="signal peptide" evidence="11">
    <location>
        <begin position="1"/>
        <end position="18"/>
    </location>
</feature>
<feature type="transmembrane region" description="Helical" evidence="10">
    <location>
        <begin position="424"/>
        <end position="446"/>
    </location>
</feature>
<protein>
    <recommendedName>
        <fullName evidence="10">Potassium transporter</fullName>
    </recommendedName>
</protein>
<keyword evidence="15" id="KW-1185">Reference proteome</keyword>
<dbReference type="Pfam" id="PF02705">
    <property type="entry name" value="K_trans"/>
    <property type="match status" value="1"/>
</dbReference>
<keyword evidence="7 10" id="KW-1133">Transmembrane helix</keyword>
<evidence type="ECO:0000259" key="12">
    <source>
        <dbReference type="Pfam" id="PF02705"/>
    </source>
</evidence>
<sequence>MIYLLTVALELCVSPVECRQQYRNCLLLAYQSFGIVFGELSTSPLYVYRSTLSGHLQKYQTQDTIYGSFSLIFWTFTLFSLFKYAVILLSADDNNEGGIFALYSLLSRHAKFSLPPNYQAADEELSAYIGQGRNINKLPSFKFKRILDKHKKSRTTLLLIVLFGAGMVMVIGALAPPITVLSSVKGLQVHDKQLNEGQLVFLACAVLLGLFILQHRGNNWVSFLFAPIVIVWVLTIAIVGIYNIISWNPMIFKALSPYYAFKFFKETGKDGWISLGGIFLCSRGAEAMFADLGYWTKKSIRVAFFGVIYPCLVLQYMGQAAFLSKNFSAVPTSFFSSVPDALFWPVFIMAILAAIVSSQAVFSATFSIVKQCHALGCFPRVKIVSKPRWICGQINIPEINWILMILTLAVTVGFRDTMHIGNAYGLAGVCVTFVTTILTFLVFIFVRKTGVMLALSFFLFFGLIELAFLSSTFARAHHGGWISLILGLVYLTLMYVWHYGTRRKYLYEVQNKVSMKWIITLGPSLGIVRIPGIGLIYSELDTGVPAMFTHFMTNLSAFYQVGVFVCTKTIAVPHISPKERYLVGRIGPKPYQLYRCIIRYGYNDVPKYEEDFEDEIVMSIAEFIQLESESPGNFQNSLDGRLAVVKSANGFGTRFVVSDSVSSGQNSGSSPQISLRSSKSATLQRLQESYQQEFPECGKRWHARFELPVTNSDSPNIKKELLELLEAKDAGVAHIIGHSHVKARKHSSHLKKFVVNVVYSFLRENCRAPAVVLNIPHLCLIEVGMNYHI</sequence>
<dbReference type="InterPro" id="IPR003855">
    <property type="entry name" value="K+_transporter"/>
</dbReference>
<dbReference type="EMBL" id="JBAMMX010000001">
    <property type="protein sequence ID" value="KAK6947860.1"/>
    <property type="molecule type" value="Genomic_DNA"/>
</dbReference>
<feature type="transmembrane region" description="Helical" evidence="10">
    <location>
        <begin position="557"/>
        <end position="575"/>
    </location>
</feature>
<reference evidence="14 15" key="1">
    <citation type="submission" date="2023-12" db="EMBL/GenBank/DDBJ databases">
        <title>A high-quality genome assembly for Dillenia turbinata (Dilleniales).</title>
        <authorList>
            <person name="Chanderbali A."/>
        </authorList>
    </citation>
    <scope>NUCLEOTIDE SEQUENCE [LARGE SCALE GENOMIC DNA]</scope>
    <source>
        <strain evidence="14">LSX21</strain>
        <tissue evidence="14">Leaf</tissue>
    </source>
</reference>
<feature type="transmembrane region" description="Helical" evidence="10">
    <location>
        <begin position="223"/>
        <end position="245"/>
    </location>
</feature>
<evidence type="ECO:0000256" key="7">
    <source>
        <dbReference type="ARBA" id="ARBA00022989"/>
    </source>
</evidence>
<comment type="subcellular location">
    <subcellularLocation>
        <location evidence="1">Cell membrane</location>
        <topology evidence="1">Multi-pass membrane protein</topology>
    </subcellularLocation>
    <subcellularLocation>
        <location evidence="10">Membrane</location>
        <topology evidence="10">Multi-pass membrane protein</topology>
    </subcellularLocation>
</comment>
<evidence type="ECO:0000256" key="1">
    <source>
        <dbReference type="ARBA" id="ARBA00004651"/>
    </source>
</evidence>
<feature type="transmembrane region" description="Helical" evidence="10">
    <location>
        <begin position="28"/>
        <end position="48"/>
    </location>
</feature>
<keyword evidence="4 10" id="KW-0633">Potassium transport</keyword>
<evidence type="ECO:0000256" key="2">
    <source>
        <dbReference type="ARBA" id="ARBA00008440"/>
    </source>
</evidence>
<dbReference type="PANTHER" id="PTHR30540">
    <property type="entry name" value="OSMOTIC STRESS POTASSIUM TRANSPORTER"/>
    <property type="match status" value="1"/>
</dbReference>
<evidence type="ECO:0000313" key="14">
    <source>
        <dbReference type="EMBL" id="KAK6947860.1"/>
    </source>
</evidence>
<keyword evidence="6 10" id="KW-0630">Potassium</keyword>
<keyword evidence="9 10" id="KW-0472">Membrane</keyword>
<feature type="transmembrane region" description="Helical" evidence="10">
    <location>
        <begin position="342"/>
        <end position="369"/>
    </location>
</feature>
<evidence type="ECO:0000256" key="6">
    <source>
        <dbReference type="ARBA" id="ARBA00022958"/>
    </source>
</evidence>
<feature type="transmembrane region" description="Helical" evidence="10">
    <location>
        <begin position="480"/>
        <end position="497"/>
    </location>
</feature>
<comment type="caution">
    <text evidence="10">Lacks conserved residue(s) required for the propagation of feature annotation.</text>
</comment>
<dbReference type="InterPro" id="IPR053951">
    <property type="entry name" value="K_trans_N"/>
</dbReference>
<dbReference type="AlphaFoldDB" id="A0AAN8WA33"/>
<proteinExistence type="inferred from homology"/>
<keyword evidence="5 10" id="KW-0812">Transmembrane</keyword>
<feature type="transmembrane region" description="Helical" evidence="10">
    <location>
        <begin position="390"/>
        <end position="412"/>
    </location>
</feature>
<dbReference type="NCBIfam" id="TIGR00794">
    <property type="entry name" value="kup"/>
    <property type="match status" value="1"/>
</dbReference>
<organism evidence="14 15">
    <name type="scientific">Dillenia turbinata</name>
    <dbReference type="NCBI Taxonomy" id="194707"/>
    <lineage>
        <taxon>Eukaryota</taxon>
        <taxon>Viridiplantae</taxon>
        <taxon>Streptophyta</taxon>
        <taxon>Embryophyta</taxon>
        <taxon>Tracheophyta</taxon>
        <taxon>Spermatophyta</taxon>
        <taxon>Magnoliopsida</taxon>
        <taxon>eudicotyledons</taxon>
        <taxon>Gunneridae</taxon>
        <taxon>Pentapetalae</taxon>
        <taxon>Dilleniales</taxon>
        <taxon>Dilleniaceae</taxon>
        <taxon>Dillenia</taxon>
    </lineage>
</organism>
<dbReference type="Pfam" id="PF22776">
    <property type="entry name" value="K_trans_C"/>
    <property type="match status" value="1"/>
</dbReference>
<dbReference type="GO" id="GO:0005886">
    <property type="term" value="C:plasma membrane"/>
    <property type="evidence" value="ECO:0007669"/>
    <property type="project" value="UniProtKB-SubCell"/>
</dbReference>
<evidence type="ECO:0000256" key="5">
    <source>
        <dbReference type="ARBA" id="ARBA00022692"/>
    </source>
</evidence>
<dbReference type="Proteomes" id="UP001370490">
    <property type="component" value="Unassembled WGS sequence"/>
</dbReference>
<comment type="function">
    <text evidence="10">Potassium transporter.</text>
</comment>
<evidence type="ECO:0000256" key="10">
    <source>
        <dbReference type="RuleBase" id="RU321113"/>
    </source>
</evidence>
<feature type="transmembrane region" description="Helical" evidence="10">
    <location>
        <begin position="517"/>
        <end position="537"/>
    </location>
</feature>
<evidence type="ECO:0000256" key="8">
    <source>
        <dbReference type="ARBA" id="ARBA00023065"/>
    </source>
</evidence>
<feature type="domain" description="K+ potassium transporter integral membrane" evidence="12">
    <location>
        <begin position="28"/>
        <end position="519"/>
    </location>
</feature>